<dbReference type="Proteomes" id="UP001221757">
    <property type="component" value="Unassembled WGS sequence"/>
</dbReference>
<comment type="caution">
    <text evidence="2">The sequence shown here is derived from an EMBL/GenBank/DDBJ whole genome shotgun (WGS) entry which is preliminary data.</text>
</comment>
<dbReference type="AlphaFoldDB" id="A0AAD7M8T6"/>
<accession>A0AAD7M8T6</accession>
<feature type="transmembrane region" description="Helical" evidence="1">
    <location>
        <begin position="317"/>
        <end position="339"/>
    </location>
</feature>
<evidence type="ECO:0008006" key="4">
    <source>
        <dbReference type="Google" id="ProtNLM"/>
    </source>
</evidence>
<keyword evidence="1" id="KW-1133">Transmembrane helix</keyword>
<proteinExistence type="predicted"/>
<keyword evidence="1" id="KW-0812">Transmembrane</keyword>
<evidence type="ECO:0000313" key="3">
    <source>
        <dbReference type="Proteomes" id="UP001221757"/>
    </source>
</evidence>
<feature type="transmembrane region" description="Helical" evidence="1">
    <location>
        <begin position="182"/>
        <end position="201"/>
    </location>
</feature>
<feature type="transmembrane region" description="Helical" evidence="1">
    <location>
        <begin position="144"/>
        <end position="162"/>
    </location>
</feature>
<organism evidence="2 3">
    <name type="scientific">Mycena rosella</name>
    <name type="common">Pink bonnet</name>
    <name type="synonym">Agaricus rosellus</name>
    <dbReference type="NCBI Taxonomy" id="1033263"/>
    <lineage>
        <taxon>Eukaryota</taxon>
        <taxon>Fungi</taxon>
        <taxon>Dikarya</taxon>
        <taxon>Basidiomycota</taxon>
        <taxon>Agaricomycotina</taxon>
        <taxon>Agaricomycetes</taxon>
        <taxon>Agaricomycetidae</taxon>
        <taxon>Agaricales</taxon>
        <taxon>Marasmiineae</taxon>
        <taxon>Mycenaceae</taxon>
        <taxon>Mycena</taxon>
    </lineage>
</organism>
<dbReference type="InterPro" id="IPR026505">
    <property type="entry name" value="Solute_c_fam_35_mem_F3/F4"/>
</dbReference>
<dbReference type="EMBL" id="JARKIE010000007">
    <property type="protein sequence ID" value="KAJ7706203.1"/>
    <property type="molecule type" value="Genomic_DNA"/>
</dbReference>
<name>A0AAD7M8T6_MYCRO</name>
<protein>
    <recommendedName>
        <fullName evidence="4">EamA domain-containing protein</fullName>
    </recommendedName>
</protein>
<feature type="transmembrane region" description="Helical" evidence="1">
    <location>
        <begin position="288"/>
        <end position="310"/>
    </location>
</feature>
<sequence>MITTPQVPARWSFAIFAFTLIAFVVESQLTQYLQTNLGYRQPFFIFYLVHSSFAHSAPALVNGLVISLTNHLAPHQSRSTPSKFPRFQFLRLILALTLGISYPALLWFCAISLASVSDVTAIGNTNAFFVYLMTFRFKWEPRKFFAVSLATVGVLIVVYGGSTSTNVDGTPSIERRASIRPSAPLVGDLLTLVGSIGYALYQVLYKKYAALPSDPELVAEADYEHLPVNNDSPDTEYDEASVAFDTEDAVYPPFGLHPNLLTSAIGLCTLGLFWIFIPVLHFTGVEPFLLPPSLGTVFTIAGIACTGVIYNAGFMVLLGVWGPIIVSVGNLLTIVLVFISDIVFGAGVEAVTLGGLVGSAIIVAAFGVLVYDMMDKRRRAAAPN</sequence>
<feature type="transmembrane region" description="Helical" evidence="1">
    <location>
        <begin position="89"/>
        <end position="113"/>
    </location>
</feature>
<evidence type="ECO:0000313" key="2">
    <source>
        <dbReference type="EMBL" id="KAJ7706203.1"/>
    </source>
</evidence>
<keyword evidence="1" id="KW-0472">Membrane</keyword>
<feature type="transmembrane region" description="Helical" evidence="1">
    <location>
        <begin position="260"/>
        <end position="282"/>
    </location>
</feature>
<feature type="transmembrane region" description="Helical" evidence="1">
    <location>
        <begin position="43"/>
        <end position="68"/>
    </location>
</feature>
<feature type="transmembrane region" description="Helical" evidence="1">
    <location>
        <begin position="351"/>
        <end position="371"/>
    </location>
</feature>
<keyword evidence="3" id="KW-1185">Reference proteome</keyword>
<reference evidence="2" key="1">
    <citation type="submission" date="2023-03" db="EMBL/GenBank/DDBJ databases">
        <title>Massive genome expansion in bonnet fungi (Mycena s.s.) driven by repeated elements and novel gene families across ecological guilds.</title>
        <authorList>
            <consortium name="Lawrence Berkeley National Laboratory"/>
            <person name="Harder C.B."/>
            <person name="Miyauchi S."/>
            <person name="Viragh M."/>
            <person name="Kuo A."/>
            <person name="Thoen E."/>
            <person name="Andreopoulos B."/>
            <person name="Lu D."/>
            <person name="Skrede I."/>
            <person name="Drula E."/>
            <person name="Henrissat B."/>
            <person name="Morin E."/>
            <person name="Kohler A."/>
            <person name="Barry K."/>
            <person name="LaButti K."/>
            <person name="Morin E."/>
            <person name="Salamov A."/>
            <person name="Lipzen A."/>
            <person name="Mereny Z."/>
            <person name="Hegedus B."/>
            <person name="Baldrian P."/>
            <person name="Stursova M."/>
            <person name="Weitz H."/>
            <person name="Taylor A."/>
            <person name="Grigoriev I.V."/>
            <person name="Nagy L.G."/>
            <person name="Martin F."/>
            <person name="Kauserud H."/>
        </authorList>
    </citation>
    <scope>NUCLEOTIDE SEQUENCE</scope>
    <source>
        <strain evidence="2">CBHHK067</strain>
    </source>
</reference>
<evidence type="ECO:0000256" key="1">
    <source>
        <dbReference type="SAM" id="Phobius"/>
    </source>
</evidence>
<dbReference type="PANTHER" id="PTHR19346:SF4">
    <property type="entry name" value="SUGAR PHOSPHATE TRANSPORTER DOMAIN-CONTAINING PROTEIN"/>
    <property type="match status" value="1"/>
</dbReference>
<dbReference type="PANTHER" id="PTHR19346">
    <property type="entry name" value="SUGAR PHOSPHATE TRANSPORTER DOMAIN-CONTAINING PROTEIN"/>
    <property type="match status" value="1"/>
</dbReference>
<gene>
    <name evidence="2" type="ORF">B0H17DRAFT_1036167</name>
</gene>
<feature type="transmembrane region" description="Helical" evidence="1">
    <location>
        <begin position="119"/>
        <end position="137"/>
    </location>
</feature>